<accession>A0ABY9RTB8</accession>
<evidence type="ECO:0000256" key="2">
    <source>
        <dbReference type="PROSITE-ProRule" id="PRU10007"/>
    </source>
</evidence>
<evidence type="ECO:0000256" key="3">
    <source>
        <dbReference type="RuleBase" id="RU003345"/>
    </source>
</evidence>
<name>A0ABY9RTB8_9ACTN</name>
<feature type="active site" evidence="2">
    <location>
        <position position="240"/>
    </location>
</feature>
<dbReference type="Gene3D" id="3.40.309.10">
    <property type="entry name" value="Aldehyde Dehydrogenase, Chain A, domain 2"/>
    <property type="match status" value="1"/>
</dbReference>
<evidence type="ECO:0000313" key="6">
    <source>
        <dbReference type="Proteomes" id="UP001250858"/>
    </source>
</evidence>
<evidence type="ECO:0000313" key="5">
    <source>
        <dbReference type="EMBL" id="WMX44190.1"/>
    </source>
</evidence>
<keyword evidence="1 3" id="KW-0560">Oxidoreductase</keyword>
<dbReference type="Gene3D" id="3.40.605.10">
    <property type="entry name" value="Aldehyde Dehydrogenase, Chain A, domain 1"/>
    <property type="match status" value="1"/>
</dbReference>
<dbReference type="InterPro" id="IPR016161">
    <property type="entry name" value="Ald_DH/histidinol_DH"/>
</dbReference>
<dbReference type="Proteomes" id="UP001250858">
    <property type="component" value="Chromosome"/>
</dbReference>
<dbReference type="PROSITE" id="PS00687">
    <property type="entry name" value="ALDEHYDE_DEHYDR_GLU"/>
    <property type="match status" value="1"/>
</dbReference>
<dbReference type="Pfam" id="PF00171">
    <property type="entry name" value="Aldedh"/>
    <property type="match status" value="1"/>
</dbReference>
<reference evidence="5 6" key="1">
    <citation type="submission" date="2023-09" db="EMBL/GenBank/DDBJ databases">
        <title>Complete genome of Streptomyces roseicoloratus T14.</title>
        <authorList>
            <person name="Bashizi T."/>
            <person name="Kim M.-J."/>
            <person name="Lee G."/>
            <person name="Tagele S.B."/>
            <person name="Shin J.-H."/>
        </authorList>
    </citation>
    <scope>NUCLEOTIDE SEQUENCE [LARGE SCALE GENOMIC DNA]</scope>
    <source>
        <strain evidence="5 6">T14</strain>
    </source>
</reference>
<protein>
    <submittedName>
        <fullName evidence="5">Aldehyde dehydrogenase family protein</fullName>
    </submittedName>
</protein>
<keyword evidence="6" id="KW-1185">Reference proteome</keyword>
<dbReference type="EMBL" id="CP133762">
    <property type="protein sequence ID" value="WMX44190.1"/>
    <property type="molecule type" value="Genomic_DNA"/>
</dbReference>
<evidence type="ECO:0000259" key="4">
    <source>
        <dbReference type="Pfam" id="PF00171"/>
    </source>
</evidence>
<sequence>MTAIDAGALPRFATLDPVTGEEIDTFPVDDERSVREKVDRARRASAAWDRLGHAGRRQLLLAWRRVMARRLPEIIALMERENGKVKADALIEMTAALTHLDWAARHSGKVLRRRRVPSGLLMANQYATVEYRPFGVIGVIGPWNYPVHTPLGSLAYALAAGNAVVFKPSEYTPAIGAWLADTFAEAVPGHDVLVLATGDGGTGAALCTACVDKIAFTGSARTGARVLAACAPSLTPVLLELGGKDALVVAADADVDAAVESALWGACSNAGQSCAGIERVYVAAPVYERFLGRCAERARELRAGTDFGPVTMPGQLDVIRRHIDDALARGGRAVVGGPESVRPPYVLGPVVLADVPEDSAAVREETFGPVLVVNRVADAEEGVERANASAYGLGGAVFARRGGLRLAERMRTGMVSVNDVLSFPAVPSLPFGGRGASGFGRIHGPDGLREFTVPKAVTRKLFDVPLTVSSYARGAKDMQRLQRLVTFINSR</sequence>
<comment type="similarity">
    <text evidence="3">Belongs to the aldehyde dehydrogenase family.</text>
</comment>
<dbReference type="PANTHER" id="PTHR11699">
    <property type="entry name" value="ALDEHYDE DEHYDROGENASE-RELATED"/>
    <property type="match status" value="1"/>
</dbReference>
<dbReference type="InterPro" id="IPR029510">
    <property type="entry name" value="Ald_DH_CS_GLU"/>
</dbReference>
<dbReference type="CDD" id="cd07099">
    <property type="entry name" value="ALDH_DDALDH"/>
    <property type="match status" value="1"/>
</dbReference>
<feature type="domain" description="Aldehyde dehydrogenase" evidence="4">
    <location>
        <begin position="11"/>
        <end position="457"/>
    </location>
</feature>
<gene>
    <name evidence="5" type="ORF">RGF97_04015</name>
</gene>
<dbReference type="InterPro" id="IPR015590">
    <property type="entry name" value="Aldehyde_DH_dom"/>
</dbReference>
<proteinExistence type="inferred from homology"/>
<organism evidence="5 6">
    <name type="scientific">Streptomyces roseicoloratus</name>
    <dbReference type="NCBI Taxonomy" id="2508722"/>
    <lineage>
        <taxon>Bacteria</taxon>
        <taxon>Bacillati</taxon>
        <taxon>Actinomycetota</taxon>
        <taxon>Actinomycetes</taxon>
        <taxon>Kitasatosporales</taxon>
        <taxon>Streptomycetaceae</taxon>
        <taxon>Streptomyces</taxon>
    </lineage>
</organism>
<dbReference type="RefSeq" id="WP_309547894.1">
    <property type="nucleotide sequence ID" value="NZ_CP133762.1"/>
</dbReference>
<evidence type="ECO:0000256" key="1">
    <source>
        <dbReference type="ARBA" id="ARBA00023002"/>
    </source>
</evidence>
<dbReference type="InterPro" id="IPR016163">
    <property type="entry name" value="Ald_DH_C"/>
</dbReference>
<dbReference type="InterPro" id="IPR016162">
    <property type="entry name" value="Ald_DH_N"/>
</dbReference>
<dbReference type="SUPFAM" id="SSF53720">
    <property type="entry name" value="ALDH-like"/>
    <property type="match status" value="1"/>
</dbReference>